<dbReference type="Gene3D" id="3.90.1200.10">
    <property type="match status" value="1"/>
</dbReference>
<evidence type="ECO:0000259" key="1">
    <source>
        <dbReference type="Pfam" id="PF01636"/>
    </source>
</evidence>
<organism evidence="2 3">
    <name type="scientific">Cryobacterium sinapicolor</name>
    <dbReference type="NCBI Taxonomy" id="1259236"/>
    <lineage>
        <taxon>Bacteria</taxon>
        <taxon>Bacillati</taxon>
        <taxon>Actinomycetota</taxon>
        <taxon>Actinomycetes</taxon>
        <taxon>Micrococcales</taxon>
        <taxon>Microbacteriaceae</taxon>
        <taxon>Cryobacterium</taxon>
    </lineage>
</organism>
<accession>A0ABY2IVB6</accession>
<feature type="domain" description="Aminoglycoside phosphotransferase" evidence="1">
    <location>
        <begin position="101"/>
        <end position="160"/>
    </location>
</feature>
<sequence>MDEEVLAGGNSSVVVRVGDTVRRPAGPWTPAVHQFLTTLRAAGVTEVPEPFGLDEQGRGVLSYLPGVVGNYPLPSWIWSPTILHEAGSLLRRVHDASAPLAHAAAEWQLPAHEPIQVVCLNDVAPYNMVFQDGHITGLIDVDMASPGPRIWDLAYLAYRLVPLGEYSDPDAPGRDARPGRLDALIRSYGYVFDQAAVLRAAADRMEDLAVFTDQRAADTGRIDFLEHAALYRRDRDRLIDMIASLQAP</sequence>
<dbReference type="Proteomes" id="UP000297853">
    <property type="component" value="Unassembled WGS sequence"/>
</dbReference>
<name>A0ABY2IVB6_9MICO</name>
<reference evidence="2 3" key="1">
    <citation type="submission" date="2019-03" db="EMBL/GenBank/DDBJ databases">
        <title>Genomics of glacier-inhabiting Cryobacterium strains.</title>
        <authorList>
            <person name="Liu Q."/>
            <person name="Xin Y.-H."/>
        </authorList>
    </citation>
    <scope>NUCLEOTIDE SEQUENCE [LARGE SCALE GENOMIC DNA]</scope>
    <source>
        <strain evidence="2 3">TMT1-23-1</strain>
    </source>
</reference>
<proteinExistence type="predicted"/>
<protein>
    <submittedName>
        <fullName evidence="2">Aminoglycoside phosphotransferase family protein</fullName>
    </submittedName>
</protein>
<dbReference type="InterPro" id="IPR011009">
    <property type="entry name" value="Kinase-like_dom_sf"/>
</dbReference>
<dbReference type="InterPro" id="IPR002575">
    <property type="entry name" value="Aminoglycoside_PTrfase"/>
</dbReference>
<evidence type="ECO:0000313" key="3">
    <source>
        <dbReference type="Proteomes" id="UP000297853"/>
    </source>
</evidence>
<dbReference type="EMBL" id="SOGQ01000095">
    <property type="protein sequence ID" value="TFC93424.1"/>
    <property type="molecule type" value="Genomic_DNA"/>
</dbReference>
<comment type="caution">
    <text evidence="2">The sequence shown here is derived from an EMBL/GenBank/DDBJ whole genome shotgun (WGS) entry which is preliminary data.</text>
</comment>
<evidence type="ECO:0000313" key="2">
    <source>
        <dbReference type="EMBL" id="TFC93424.1"/>
    </source>
</evidence>
<keyword evidence="3" id="KW-1185">Reference proteome</keyword>
<dbReference type="SUPFAM" id="SSF56112">
    <property type="entry name" value="Protein kinase-like (PK-like)"/>
    <property type="match status" value="1"/>
</dbReference>
<gene>
    <name evidence="2" type="ORF">E3T28_16580</name>
</gene>
<dbReference type="Pfam" id="PF01636">
    <property type="entry name" value="APH"/>
    <property type="match status" value="1"/>
</dbReference>